<accession>A0ABN3AI74</accession>
<dbReference type="Proteomes" id="UP001501020">
    <property type="component" value="Unassembled WGS sequence"/>
</dbReference>
<comment type="caution">
    <text evidence="3">The sequence shown here is derived from an EMBL/GenBank/DDBJ whole genome shotgun (WGS) entry which is preliminary data.</text>
</comment>
<sequence length="376" mass="38867">MATLPETSADLPSTSAADAARLRLGVLDIGSNSAHLRIADLSPGEAPAPVRSVKSAVRLAESTDRHGVIGRPAVGRLIGAVREASAAASAAGVGELLPLATSALRDAANRDDVAAEVRAATGVTLGFLSGEQEARLTFLAVRRWYGWSAGPVLLADIGGGSTELAYGAGEEPELALSLPLGAGRLTRHHLPGRPPVRKRTRKALRAHVRSVLGEATTEIVERPAPVRAVATSKTFTQLARLCGAPKGKAGPYAPRRLDRDDLHGWIPKLAKLPDAERARLRGVKASRAHQILAGAIVAEAVMDVLGLDRLDVCPWALREGIFLHRLDALAAGRPAGPPFEGAGGAAGAPCPVPVRPPAPETGGRAAATRLHAVGTG</sequence>
<keyword evidence="4" id="KW-1185">Reference proteome</keyword>
<dbReference type="InterPro" id="IPR043129">
    <property type="entry name" value="ATPase_NBD"/>
</dbReference>
<reference evidence="3 4" key="1">
    <citation type="journal article" date="2019" name="Int. J. Syst. Evol. Microbiol.">
        <title>The Global Catalogue of Microorganisms (GCM) 10K type strain sequencing project: providing services to taxonomists for standard genome sequencing and annotation.</title>
        <authorList>
            <consortium name="The Broad Institute Genomics Platform"/>
            <consortium name="The Broad Institute Genome Sequencing Center for Infectious Disease"/>
            <person name="Wu L."/>
            <person name="Ma J."/>
        </authorList>
    </citation>
    <scope>NUCLEOTIDE SEQUENCE [LARGE SCALE GENOMIC DNA]</scope>
    <source>
        <strain evidence="3 4">JCM 13850</strain>
    </source>
</reference>
<dbReference type="InterPro" id="IPR003695">
    <property type="entry name" value="Ppx_GppA_N"/>
</dbReference>
<comment type="similarity">
    <text evidence="1">Belongs to the GppA/Ppx family.</text>
</comment>
<organism evidence="3 4">
    <name type="scientific">Actinomadura napierensis</name>
    <dbReference type="NCBI Taxonomy" id="267854"/>
    <lineage>
        <taxon>Bacteria</taxon>
        <taxon>Bacillati</taxon>
        <taxon>Actinomycetota</taxon>
        <taxon>Actinomycetes</taxon>
        <taxon>Streptosporangiales</taxon>
        <taxon>Thermomonosporaceae</taxon>
        <taxon>Actinomadura</taxon>
    </lineage>
</organism>
<dbReference type="SUPFAM" id="SSF53067">
    <property type="entry name" value="Actin-like ATPase domain"/>
    <property type="match status" value="2"/>
</dbReference>
<proteinExistence type="inferred from homology"/>
<evidence type="ECO:0000259" key="2">
    <source>
        <dbReference type="Pfam" id="PF02541"/>
    </source>
</evidence>
<dbReference type="InterPro" id="IPR050273">
    <property type="entry name" value="GppA/Ppx_hydrolase"/>
</dbReference>
<name>A0ABN3AI74_9ACTN</name>
<evidence type="ECO:0000313" key="3">
    <source>
        <dbReference type="EMBL" id="GAA2170244.1"/>
    </source>
</evidence>
<dbReference type="CDD" id="cd24056">
    <property type="entry name" value="ASKHA_NBD_MtPPX1-like"/>
    <property type="match status" value="1"/>
</dbReference>
<gene>
    <name evidence="3" type="ORF">GCM10009727_94310</name>
</gene>
<evidence type="ECO:0000313" key="4">
    <source>
        <dbReference type="Proteomes" id="UP001501020"/>
    </source>
</evidence>
<dbReference type="PANTHER" id="PTHR30005">
    <property type="entry name" value="EXOPOLYPHOSPHATASE"/>
    <property type="match status" value="1"/>
</dbReference>
<dbReference type="Gene3D" id="3.30.420.150">
    <property type="entry name" value="Exopolyphosphatase. Domain 2"/>
    <property type="match status" value="1"/>
</dbReference>
<protein>
    <submittedName>
        <fullName evidence="3">Ppx/GppA phosphatase family protein</fullName>
    </submittedName>
</protein>
<feature type="domain" description="Ppx/GppA phosphatase N-terminal" evidence="2">
    <location>
        <begin position="45"/>
        <end position="327"/>
    </location>
</feature>
<evidence type="ECO:0000256" key="1">
    <source>
        <dbReference type="ARBA" id="ARBA00007125"/>
    </source>
</evidence>
<dbReference type="Gene3D" id="3.30.420.40">
    <property type="match status" value="1"/>
</dbReference>
<dbReference type="Pfam" id="PF02541">
    <property type="entry name" value="Ppx-GppA"/>
    <property type="match status" value="1"/>
</dbReference>
<dbReference type="EMBL" id="BAAAMR010000191">
    <property type="protein sequence ID" value="GAA2170244.1"/>
    <property type="molecule type" value="Genomic_DNA"/>
</dbReference>
<dbReference type="PANTHER" id="PTHR30005:SF0">
    <property type="entry name" value="RETROGRADE REGULATION PROTEIN 2"/>
    <property type="match status" value="1"/>
</dbReference>
<dbReference type="RefSeq" id="WP_344284496.1">
    <property type="nucleotide sequence ID" value="NZ_BAAAMR010000191.1"/>
</dbReference>